<dbReference type="RefSeq" id="WP_255906550.1">
    <property type="nucleotide sequence ID" value="NZ_JAUIQT010000001.1"/>
</dbReference>
<evidence type="ECO:0000256" key="5">
    <source>
        <dbReference type="RuleBase" id="RU003513"/>
    </source>
</evidence>
<evidence type="ECO:0000259" key="6">
    <source>
        <dbReference type="Pfam" id="PF02350"/>
    </source>
</evidence>
<dbReference type="NCBIfam" id="TIGR00236">
    <property type="entry name" value="wecB"/>
    <property type="match status" value="1"/>
</dbReference>
<dbReference type="GO" id="GO:0008761">
    <property type="term" value="F:UDP-N-acetylglucosamine 2-epimerase activity"/>
    <property type="evidence" value="ECO:0007669"/>
    <property type="project" value="UniProtKB-EC"/>
</dbReference>
<evidence type="ECO:0000256" key="2">
    <source>
        <dbReference type="ARBA" id="ARBA00038209"/>
    </source>
</evidence>
<dbReference type="EC" id="5.1.3.14" evidence="3"/>
<dbReference type="Gene3D" id="3.40.50.2000">
    <property type="entry name" value="Glycogen Phosphorylase B"/>
    <property type="match status" value="2"/>
</dbReference>
<name>A0AAW7N4V4_9LACO</name>
<dbReference type="InterPro" id="IPR029767">
    <property type="entry name" value="WecB-like"/>
</dbReference>
<dbReference type="Proteomes" id="UP001174888">
    <property type="component" value="Unassembled WGS sequence"/>
</dbReference>
<accession>A0AAW7N4V4</accession>
<comment type="similarity">
    <text evidence="2 5">Belongs to the UDP-N-acetylglucosamine 2-epimerase family.</text>
</comment>
<evidence type="ECO:0000256" key="4">
    <source>
        <dbReference type="ARBA" id="ARBA00079400"/>
    </source>
</evidence>
<dbReference type="AlphaFoldDB" id="A0AAW7N4V4"/>
<dbReference type="PANTHER" id="PTHR43174">
    <property type="entry name" value="UDP-N-ACETYLGLUCOSAMINE 2-EPIMERASE"/>
    <property type="match status" value="1"/>
</dbReference>
<dbReference type="FunFam" id="3.40.50.2000:FF:000043">
    <property type="entry name" value="UDP-N-acetylglucosamine 2-epimerase"/>
    <property type="match status" value="1"/>
</dbReference>
<dbReference type="InterPro" id="IPR003331">
    <property type="entry name" value="UDP_GlcNAc_Epimerase_2_dom"/>
</dbReference>
<protein>
    <recommendedName>
        <fullName evidence="3">UDP-N-acetylglucosamine 2-epimerase (non-hydrolyzing)</fullName>
        <ecNumber evidence="3">5.1.3.14</ecNumber>
    </recommendedName>
    <alternativeName>
        <fullName evidence="4">UDP-GlcNAc-2-epimerase</fullName>
    </alternativeName>
</protein>
<dbReference type="Pfam" id="PF02350">
    <property type="entry name" value="Epimerase_2"/>
    <property type="match status" value="1"/>
</dbReference>
<sequence>MKKIKVMTVFGTRPEAIKMAPLVLELQKQSQRFEAITTVSAQHREMLDQVLDIFHIKPDYDLNIMHARQTLTDITSNVLINLDKILKEAKPDIVLVHGDTTTTFSASVAAFYNQIPIGHVEAGLRTWEKYSPYPEEMNRQMTDAMTDLYFAPTNQSKANLLKENHKEDNIYITGNTAIDALKQTVDKEYHHDILDKVSPDNKLILLTMHRRENQGEPMRRVFKVIREVVESREDVEVIYPVHLSPAVQEAAKEILGNTERIHLISPLDVVDFHNLAARSYFIMTDSGGVQEEAPSLGKPVLVLRDTTERPEGVEAGTLKLVGTESEKVKKEMEELLDNDAEYRRMAQAKNPYGDGKASERILDAIAYYFGVTDKKPIEFE</sequence>
<dbReference type="SUPFAM" id="SSF53756">
    <property type="entry name" value="UDP-Glycosyltransferase/glycogen phosphorylase"/>
    <property type="match status" value="1"/>
</dbReference>
<dbReference type="CDD" id="cd03786">
    <property type="entry name" value="GTB_UDP-GlcNAc_2-Epimerase"/>
    <property type="match status" value="1"/>
</dbReference>
<evidence type="ECO:0000313" key="7">
    <source>
        <dbReference type="EMBL" id="MDN4833072.1"/>
    </source>
</evidence>
<proteinExistence type="inferred from homology"/>
<dbReference type="PANTHER" id="PTHR43174:SF2">
    <property type="entry name" value="UDP-N-ACETYLGLUCOSAMINE 2-EPIMERASE"/>
    <property type="match status" value="1"/>
</dbReference>
<organism evidence="7 8">
    <name type="scientific">Ligilactobacillus salivarius</name>
    <dbReference type="NCBI Taxonomy" id="1624"/>
    <lineage>
        <taxon>Bacteria</taxon>
        <taxon>Bacillati</taxon>
        <taxon>Bacillota</taxon>
        <taxon>Bacilli</taxon>
        <taxon>Lactobacillales</taxon>
        <taxon>Lactobacillaceae</taxon>
        <taxon>Ligilactobacillus</taxon>
    </lineage>
</organism>
<comment type="caution">
    <text evidence="7">The sequence shown here is derived from an EMBL/GenBank/DDBJ whole genome shotgun (WGS) entry which is preliminary data.</text>
</comment>
<evidence type="ECO:0000256" key="1">
    <source>
        <dbReference type="ARBA" id="ARBA00023235"/>
    </source>
</evidence>
<dbReference type="EMBL" id="JAUIQT010000001">
    <property type="protein sequence ID" value="MDN4833072.1"/>
    <property type="molecule type" value="Genomic_DNA"/>
</dbReference>
<evidence type="ECO:0000313" key="8">
    <source>
        <dbReference type="Proteomes" id="UP001174888"/>
    </source>
</evidence>
<keyword evidence="1 5" id="KW-0413">Isomerase</keyword>
<gene>
    <name evidence="7" type="primary">wecB</name>
    <name evidence="7" type="ORF">QYC35_02295</name>
</gene>
<feature type="domain" description="UDP-N-acetylglucosamine 2-epimerase" evidence="6">
    <location>
        <begin position="28"/>
        <end position="365"/>
    </location>
</feature>
<reference evidence="7" key="1">
    <citation type="submission" date="2023-07" db="EMBL/GenBank/DDBJ databases">
        <title>Complete genome sequence of Ligilactobacillus salivarius SRCM217594 isolated from Gallus gallus domesticus feces.</title>
        <authorList>
            <person name="Yang H.-G."/>
            <person name="Ryu M.-S."/>
            <person name="Ha G.-S."/>
            <person name="Yang H.-J."/>
            <person name="Jeong D.-Y."/>
        </authorList>
    </citation>
    <scope>NUCLEOTIDE SEQUENCE</scope>
    <source>
        <strain evidence="7">SRCM217594</strain>
    </source>
</reference>
<evidence type="ECO:0000256" key="3">
    <source>
        <dbReference type="ARBA" id="ARBA00038858"/>
    </source>
</evidence>